<protein>
    <submittedName>
        <fullName evidence="1">Uncharacterized protein</fullName>
    </submittedName>
</protein>
<dbReference type="InterPro" id="IPR000415">
    <property type="entry name" value="Nitroreductase-like"/>
</dbReference>
<accession>A0A5N0V287</accession>
<reference evidence="1" key="1">
    <citation type="submission" date="2019-09" db="EMBL/GenBank/DDBJ databases">
        <authorList>
            <person name="Teo W.F.A."/>
            <person name="Duangmal K."/>
        </authorList>
    </citation>
    <scope>NUCLEOTIDE SEQUENCE [LARGE SCALE GENOMIC DNA]</scope>
    <source>
        <strain evidence="1">K81G1</strain>
    </source>
</reference>
<sequence>MTRTLDFTAALEAARRARGGQRWRLAATGSRMDILLDPADESRQARVTAGAGVLNAQLVLAAAGFAATADFLPDKERPELLATLRVRARARPGTTDRALAQAIAGRRSRALLPPLAGAAAREGAELIPLDAASLPGEVVHSGQLVVLSSIADTPHAQLRAGCALQRVLLTSIARGAPVSVLPAPEKMSELQHALRERLGGWLNPQAVLDLGAAPAPPAQRRAVELPVPAR</sequence>
<dbReference type="RefSeq" id="WP_144752201.1">
    <property type="nucleotide sequence ID" value="NZ_VMNW02000033.1"/>
</dbReference>
<comment type="caution">
    <text evidence="1">The sequence shown here is derived from an EMBL/GenBank/DDBJ whole genome shotgun (WGS) entry which is preliminary data.</text>
</comment>
<name>A0A5N0V287_9PSEU</name>
<dbReference type="AlphaFoldDB" id="A0A5N0V287"/>
<evidence type="ECO:0000313" key="2">
    <source>
        <dbReference type="Proteomes" id="UP000319769"/>
    </source>
</evidence>
<dbReference type="GO" id="GO:0016491">
    <property type="term" value="F:oxidoreductase activity"/>
    <property type="evidence" value="ECO:0007669"/>
    <property type="project" value="InterPro"/>
</dbReference>
<dbReference type="Proteomes" id="UP000319769">
    <property type="component" value="Unassembled WGS sequence"/>
</dbReference>
<dbReference type="EMBL" id="VMNW02000033">
    <property type="protein sequence ID" value="KAA9158756.1"/>
    <property type="molecule type" value="Genomic_DNA"/>
</dbReference>
<dbReference type="OrthoDB" id="8156917at2"/>
<keyword evidence="2" id="KW-1185">Reference proteome</keyword>
<organism evidence="1 2">
    <name type="scientific">Amycolatopsis acidicola</name>
    <dbReference type="NCBI Taxonomy" id="2596893"/>
    <lineage>
        <taxon>Bacteria</taxon>
        <taxon>Bacillati</taxon>
        <taxon>Actinomycetota</taxon>
        <taxon>Actinomycetes</taxon>
        <taxon>Pseudonocardiales</taxon>
        <taxon>Pseudonocardiaceae</taxon>
        <taxon>Amycolatopsis</taxon>
    </lineage>
</organism>
<proteinExistence type="predicted"/>
<dbReference type="Gene3D" id="3.40.109.10">
    <property type="entry name" value="NADH Oxidase"/>
    <property type="match status" value="1"/>
</dbReference>
<evidence type="ECO:0000313" key="1">
    <source>
        <dbReference type="EMBL" id="KAA9158756.1"/>
    </source>
</evidence>
<gene>
    <name evidence="1" type="ORF">FPZ12_022120</name>
</gene>